<dbReference type="Proteomes" id="UP000709466">
    <property type="component" value="Unassembled WGS sequence"/>
</dbReference>
<reference evidence="1 2" key="1">
    <citation type="submission" date="2020-03" db="EMBL/GenBank/DDBJ databases">
        <title>Bacterial isolates of synthetic phycosphere.</title>
        <authorList>
            <person name="Fu H."/>
            <person name="Moran M.A."/>
        </authorList>
    </citation>
    <scope>NUCLEOTIDE SEQUENCE [LARGE SCALE GENOMIC DNA]</scope>
    <source>
        <strain evidence="1 2">HF1</strain>
    </source>
</reference>
<keyword evidence="1" id="KW-0966">Cell projection</keyword>
<accession>A0ABX0VYZ2</accession>
<organism evidence="1 2">
    <name type="scientific">Marivivens donghaensis</name>
    <dbReference type="NCBI Taxonomy" id="1699413"/>
    <lineage>
        <taxon>Bacteria</taxon>
        <taxon>Pseudomonadati</taxon>
        <taxon>Pseudomonadota</taxon>
        <taxon>Alphaproteobacteria</taxon>
        <taxon>Rhodobacterales</taxon>
        <taxon>Paracoccaceae</taxon>
        <taxon>Marivivens group</taxon>
        <taxon>Marivivens</taxon>
    </lineage>
</organism>
<gene>
    <name evidence="1" type="primary">flaF</name>
    <name evidence="1" type="ORF">HCZ30_12745</name>
</gene>
<dbReference type="EMBL" id="JAATOP010000008">
    <property type="protein sequence ID" value="NIY73295.1"/>
    <property type="molecule type" value="Genomic_DNA"/>
</dbReference>
<sequence length="114" mass="12470">MGYDPKTAVSRHPRSMERLLFGQITSRLSRAIAGTHRKALIEALHDNRKLWTTIAVDIASDDNGLPDQLRGQIFYLAEFTHHHSSLVLKDGADPAVLVDINRAVIAGLSSEAAA</sequence>
<proteinExistence type="predicted"/>
<name>A0ABX0VYZ2_9RHOB</name>
<keyword evidence="1" id="KW-0282">Flagellum</keyword>
<evidence type="ECO:0000313" key="1">
    <source>
        <dbReference type="EMBL" id="NIY73295.1"/>
    </source>
</evidence>
<dbReference type="InterPro" id="IPR010845">
    <property type="entry name" value="FlaF"/>
</dbReference>
<protein>
    <submittedName>
        <fullName evidence="1">Flagellar biosynthesis regulator FlaF</fullName>
    </submittedName>
</protein>
<dbReference type="NCBIfam" id="NF009435">
    <property type="entry name" value="PRK12794.1"/>
    <property type="match status" value="1"/>
</dbReference>
<keyword evidence="2" id="KW-1185">Reference proteome</keyword>
<dbReference type="Pfam" id="PF07309">
    <property type="entry name" value="FlaF"/>
    <property type="match status" value="1"/>
</dbReference>
<evidence type="ECO:0000313" key="2">
    <source>
        <dbReference type="Proteomes" id="UP000709466"/>
    </source>
</evidence>
<keyword evidence="1" id="KW-0969">Cilium</keyword>
<comment type="caution">
    <text evidence="1">The sequence shown here is derived from an EMBL/GenBank/DDBJ whole genome shotgun (WGS) entry which is preliminary data.</text>
</comment>